<evidence type="ECO:0000313" key="3">
    <source>
        <dbReference type="Proteomes" id="UP001516400"/>
    </source>
</evidence>
<keyword evidence="3" id="KW-1185">Reference proteome</keyword>
<feature type="region of interest" description="Disordered" evidence="1">
    <location>
        <begin position="1"/>
        <end position="23"/>
    </location>
</feature>
<comment type="caution">
    <text evidence="2">The sequence shown here is derived from an EMBL/GenBank/DDBJ whole genome shotgun (WGS) entry which is preliminary data.</text>
</comment>
<dbReference type="EMBL" id="JABFTP020000083">
    <property type="protein sequence ID" value="KAL3275591.1"/>
    <property type="molecule type" value="Genomic_DNA"/>
</dbReference>
<reference evidence="2 3" key="1">
    <citation type="journal article" date="2021" name="BMC Biol.">
        <title>Horizontally acquired antibacterial genes associated with adaptive radiation of ladybird beetles.</title>
        <authorList>
            <person name="Li H.S."/>
            <person name="Tang X.F."/>
            <person name="Huang Y.H."/>
            <person name="Xu Z.Y."/>
            <person name="Chen M.L."/>
            <person name="Du X.Y."/>
            <person name="Qiu B.Y."/>
            <person name="Chen P.T."/>
            <person name="Zhang W."/>
            <person name="Slipinski A."/>
            <person name="Escalona H.E."/>
            <person name="Waterhouse R.M."/>
            <person name="Zwick A."/>
            <person name="Pang H."/>
        </authorList>
    </citation>
    <scope>NUCLEOTIDE SEQUENCE [LARGE SCALE GENOMIC DNA]</scope>
    <source>
        <strain evidence="2">SYSU2018</strain>
    </source>
</reference>
<protein>
    <submittedName>
        <fullName evidence="2">Uncharacterized protein</fullName>
    </submittedName>
</protein>
<evidence type="ECO:0000256" key="1">
    <source>
        <dbReference type="SAM" id="MobiDB-lite"/>
    </source>
</evidence>
<name>A0ABD2NBM6_9CUCU</name>
<dbReference type="AlphaFoldDB" id="A0ABD2NBM6"/>
<accession>A0ABD2NBM6</accession>
<proteinExistence type="predicted"/>
<dbReference type="Proteomes" id="UP001516400">
    <property type="component" value="Unassembled WGS sequence"/>
</dbReference>
<organism evidence="2 3">
    <name type="scientific">Cryptolaemus montrouzieri</name>
    <dbReference type="NCBI Taxonomy" id="559131"/>
    <lineage>
        <taxon>Eukaryota</taxon>
        <taxon>Metazoa</taxon>
        <taxon>Ecdysozoa</taxon>
        <taxon>Arthropoda</taxon>
        <taxon>Hexapoda</taxon>
        <taxon>Insecta</taxon>
        <taxon>Pterygota</taxon>
        <taxon>Neoptera</taxon>
        <taxon>Endopterygota</taxon>
        <taxon>Coleoptera</taxon>
        <taxon>Polyphaga</taxon>
        <taxon>Cucujiformia</taxon>
        <taxon>Coccinelloidea</taxon>
        <taxon>Coccinellidae</taxon>
        <taxon>Scymninae</taxon>
        <taxon>Scymnini</taxon>
        <taxon>Cryptolaemus</taxon>
    </lineage>
</organism>
<gene>
    <name evidence="2" type="ORF">HHI36_020346</name>
</gene>
<sequence length="143" mass="16611">MDSDFFVSSEEEIGRSSRGMKKTGRVRDVMNTLRATTHELGPDYQCEQFHCFTSICEPERRRIIREFNDLGDANAQNAYLAGLITILLVMRRRPRKNEDEARINTASFSYRGRISENEKNPRCNSLYEGFHILTRNTHFNSAN</sequence>
<evidence type="ECO:0000313" key="2">
    <source>
        <dbReference type="EMBL" id="KAL3275591.1"/>
    </source>
</evidence>